<gene>
    <name evidence="3" type="ORF">Rsub_05379</name>
</gene>
<evidence type="ECO:0000259" key="2">
    <source>
        <dbReference type="Pfam" id="PF03364"/>
    </source>
</evidence>
<dbReference type="CDD" id="cd07817">
    <property type="entry name" value="SRPBCC_8"/>
    <property type="match status" value="1"/>
</dbReference>
<dbReference type="PANTHER" id="PTHR33824:SF7">
    <property type="entry name" value="POLYKETIDE CYCLASE_DEHYDRASE AND LIPID TRANSPORT SUPERFAMILY PROTEIN"/>
    <property type="match status" value="1"/>
</dbReference>
<feature type="region of interest" description="Disordered" evidence="1">
    <location>
        <begin position="1"/>
        <end position="25"/>
    </location>
</feature>
<dbReference type="InterPro" id="IPR023393">
    <property type="entry name" value="START-like_dom_sf"/>
</dbReference>
<dbReference type="InParanoid" id="A0A2V0NXE3"/>
<sequence length="222" mass="24350">MAQRVDGSGARAAHPNRGGTVRRRVAGGKTSFVGARVAAPGVNNGSMRRARMAQWLDNRAEAEVPVPLEVCWALWDDRERIPQWMPWIKSVKVLQDDPRLSRWTLSTHQFGRDWEFSWLARNLAPVRNQKIHWASEPGSASLPGLSIANRGQIRFVRRGPASTSVSLSISYEVPELLAPFASALTPVVEGIIGRDMERFRDYAVKYAAAAGAPAPAAGQAEA</sequence>
<dbReference type="AlphaFoldDB" id="A0A2V0NXE3"/>
<reference evidence="3 4" key="1">
    <citation type="journal article" date="2018" name="Sci. Rep.">
        <title>Raphidocelis subcapitata (=Pseudokirchneriella subcapitata) provides an insight into genome evolution and environmental adaptations in the Sphaeropleales.</title>
        <authorList>
            <person name="Suzuki S."/>
            <person name="Yamaguchi H."/>
            <person name="Nakajima N."/>
            <person name="Kawachi M."/>
        </authorList>
    </citation>
    <scope>NUCLEOTIDE SEQUENCE [LARGE SCALE GENOMIC DNA]</scope>
    <source>
        <strain evidence="3 4">NIES-35</strain>
    </source>
</reference>
<evidence type="ECO:0000313" key="4">
    <source>
        <dbReference type="Proteomes" id="UP000247498"/>
    </source>
</evidence>
<proteinExistence type="predicted"/>
<dbReference type="EMBL" id="BDRX01000030">
    <property type="protein sequence ID" value="GBF92296.1"/>
    <property type="molecule type" value="Genomic_DNA"/>
</dbReference>
<organism evidence="3 4">
    <name type="scientific">Raphidocelis subcapitata</name>
    <dbReference type="NCBI Taxonomy" id="307507"/>
    <lineage>
        <taxon>Eukaryota</taxon>
        <taxon>Viridiplantae</taxon>
        <taxon>Chlorophyta</taxon>
        <taxon>core chlorophytes</taxon>
        <taxon>Chlorophyceae</taxon>
        <taxon>CS clade</taxon>
        <taxon>Sphaeropleales</taxon>
        <taxon>Selenastraceae</taxon>
        <taxon>Raphidocelis</taxon>
    </lineage>
</organism>
<accession>A0A2V0NXE3</accession>
<dbReference type="Gene3D" id="3.30.530.20">
    <property type="match status" value="1"/>
</dbReference>
<dbReference type="FunCoup" id="A0A2V0NXE3">
    <property type="interactions" value="504"/>
</dbReference>
<dbReference type="InterPro" id="IPR047137">
    <property type="entry name" value="ORF3"/>
</dbReference>
<protein>
    <recommendedName>
        <fullName evidence="2">Coenzyme Q-binding protein COQ10 START domain-containing protein</fullName>
    </recommendedName>
</protein>
<dbReference type="OrthoDB" id="47798at2759"/>
<keyword evidence="4" id="KW-1185">Reference proteome</keyword>
<evidence type="ECO:0000313" key="3">
    <source>
        <dbReference type="EMBL" id="GBF92296.1"/>
    </source>
</evidence>
<comment type="caution">
    <text evidence="3">The sequence shown here is derived from an EMBL/GenBank/DDBJ whole genome shotgun (WGS) entry which is preliminary data.</text>
</comment>
<dbReference type="Pfam" id="PF03364">
    <property type="entry name" value="Polyketide_cyc"/>
    <property type="match status" value="1"/>
</dbReference>
<name>A0A2V0NXE3_9CHLO</name>
<dbReference type="Proteomes" id="UP000247498">
    <property type="component" value="Unassembled WGS sequence"/>
</dbReference>
<evidence type="ECO:0000256" key="1">
    <source>
        <dbReference type="SAM" id="MobiDB-lite"/>
    </source>
</evidence>
<feature type="domain" description="Coenzyme Q-binding protein COQ10 START" evidence="2">
    <location>
        <begin position="64"/>
        <end position="193"/>
    </location>
</feature>
<dbReference type="SUPFAM" id="SSF55961">
    <property type="entry name" value="Bet v1-like"/>
    <property type="match status" value="1"/>
</dbReference>
<dbReference type="PANTHER" id="PTHR33824">
    <property type="entry name" value="POLYKETIDE CYCLASE/DEHYDRASE AND LIPID TRANSPORT SUPERFAMILY PROTEIN"/>
    <property type="match status" value="1"/>
</dbReference>
<dbReference type="InterPro" id="IPR005031">
    <property type="entry name" value="COQ10_START"/>
</dbReference>
<dbReference type="STRING" id="307507.A0A2V0NXE3"/>